<reference evidence="11" key="1">
    <citation type="submission" date="2023-06" db="EMBL/GenBank/DDBJ databases">
        <authorList>
            <person name="Zhang S."/>
        </authorList>
    </citation>
    <scope>NUCLEOTIDE SEQUENCE</scope>
    <source>
        <strain evidence="11">SG2303</strain>
    </source>
</reference>
<dbReference type="InterPro" id="IPR004358">
    <property type="entry name" value="Sig_transdc_His_kin-like_C"/>
</dbReference>
<dbReference type="GO" id="GO:0005524">
    <property type="term" value="F:ATP binding"/>
    <property type="evidence" value="ECO:0007669"/>
    <property type="project" value="UniProtKB-KW"/>
</dbReference>
<evidence type="ECO:0000256" key="3">
    <source>
        <dbReference type="ARBA" id="ARBA00022553"/>
    </source>
</evidence>
<dbReference type="Gene3D" id="3.30.450.20">
    <property type="entry name" value="PAS domain"/>
    <property type="match status" value="1"/>
</dbReference>
<dbReference type="PROSITE" id="PS50109">
    <property type="entry name" value="HIS_KIN"/>
    <property type="match status" value="1"/>
</dbReference>
<feature type="domain" description="Histidine kinase" evidence="9">
    <location>
        <begin position="139"/>
        <end position="355"/>
    </location>
</feature>
<dbReference type="InterPro" id="IPR005467">
    <property type="entry name" value="His_kinase_dom"/>
</dbReference>
<dbReference type="Proteomes" id="UP001168540">
    <property type="component" value="Unassembled WGS sequence"/>
</dbReference>
<dbReference type="Gene3D" id="3.30.565.10">
    <property type="entry name" value="Histidine kinase-like ATPase, C-terminal domain"/>
    <property type="match status" value="1"/>
</dbReference>
<comment type="caution">
    <text evidence="11">The sequence shown here is derived from an EMBL/GenBank/DDBJ whole genome shotgun (WGS) entry which is preliminary data.</text>
</comment>
<gene>
    <name evidence="11" type="ORF">QU481_20170</name>
</gene>
<keyword evidence="8" id="KW-0902">Two-component regulatory system</keyword>
<evidence type="ECO:0000256" key="8">
    <source>
        <dbReference type="ARBA" id="ARBA00023012"/>
    </source>
</evidence>
<dbReference type="InterPro" id="IPR036890">
    <property type="entry name" value="HATPase_C_sf"/>
</dbReference>
<evidence type="ECO:0000256" key="2">
    <source>
        <dbReference type="ARBA" id="ARBA00012438"/>
    </source>
</evidence>
<keyword evidence="5" id="KW-0547">Nucleotide-binding</keyword>
<dbReference type="InterPro" id="IPR003661">
    <property type="entry name" value="HisK_dim/P_dom"/>
</dbReference>
<dbReference type="Pfam" id="PF02518">
    <property type="entry name" value="HATPase_c"/>
    <property type="match status" value="1"/>
</dbReference>
<evidence type="ECO:0000256" key="1">
    <source>
        <dbReference type="ARBA" id="ARBA00000085"/>
    </source>
</evidence>
<keyword evidence="4" id="KW-0808">Transferase</keyword>
<evidence type="ECO:0000313" key="11">
    <source>
        <dbReference type="EMBL" id="MDN0077161.1"/>
    </source>
</evidence>
<evidence type="ECO:0000256" key="7">
    <source>
        <dbReference type="ARBA" id="ARBA00022840"/>
    </source>
</evidence>
<dbReference type="Pfam" id="PF13426">
    <property type="entry name" value="PAS_9"/>
    <property type="match status" value="1"/>
</dbReference>
<keyword evidence="6" id="KW-0418">Kinase</keyword>
<dbReference type="InterPro" id="IPR000014">
    <property type="entry name" value="PAS"/>
</dbReference>
<dbReference type="SMART" id="SM00387">
    <property type="entry name" value="HATPase_c"/>
    <property type="match status" value="1"/>
</dbReference>
<dbReference type="SUPFAM" id="SSF55874">
    <property type="entry name" value="ATPase domain of HSP90 chaperone/DNA topoisomerase II/histidine kinase"/>
    <property type="match status" value="1"/>
</dbReference>
<dbReference type="CDD" id="cd00130">
    <property type="entry name" value="PAS"/>
    <property type="match status" value="1"/>
</dbReference>
<protein>
    <recommendedName>
        <fullName evidence="2">histidine kinase</fullName>
        <ecNumber evidence="2">2.7.13.3</ecNumber>
    </recommendedName>
</protein>
<dbReference type="CDD" id="cd00082">
    <property type="entry name" value="HisKA"/>
    <property type="match status" value="1"/>
</dbReference>
<dbReference type="InterPro" id="IPR003594">
    <property type="entry name" value="HATPase_dom"/>
</dbReference>
<dbReference type="RefSeq" id="WP_289831801.1">
    <property type="nucleotide sequence ID" value="NZ_JAUEDK010000055.1"/>
</dbReference>
<dbReference type="PROSITE" id="PS50112">
    <property type="entry name" value="PAS"/>
    <property type="match status" value="1"/>
</dbReference>
<keyword evidence="3" id="KW-0597">Phosphoprotein</keyword>
<dbReference type="SUPFAM" id="SSF55785">
    <property type="entry name" value="PYP-like sensor domain (PAS domain)"/>
    <property type="match status" value="1"/>
</dbReference>
<dbReference type="SUPFAM" id="SSF47384">
    <property type="entry name" value="Homodimeric domain of signal transducing histidine kinase"/>
    <property type="match status" value="1"/>
</dbReference>
<organism evidence="11 12">
    <name type="scientific">Crenobacter oryzisoli</name>
    <dbReference type="NCBI Taxonomy" id="3056844"/>
    <lineage>
        <taxon>Bacteria</taxon>
        <taxon>Pseudomonadati</taxon>
        <taxon>Pseudomonadota</taxon>
        <taxon>Betaproteobacteria</taxon>
        <taxon>Neisseriales</taxon>
        <taxon>Neisseriaceae</taxon>
        <taxon>Crenobacter</taxon>
    </lineage>
</organism>
<keyword evidence="12" id="KW-1185">Reference proteome</keyword>
<evidence type="ECO:0000313" key="12">
    <source>
        <dbReference type="Proteomes" id="UP001168540"/>
    </source>
</evidence>
<evidence type="ECO:0000256" key="6">
    <source>
        <dbReference type="ARBA" id="ARBA00022777"/>
    </source>
</evidence>
<evidence type="ECO:0000256" key="4">
    <source>
        <dbReference type="ARBA" id="ARBA00022679"/>
    </source>
</evidence>
<name>A0ABT7XTN1_9NEIS</name>
<dbReference type="NCBIfam" id="TIGR00229">
    <property type="entry name" value="sensory_box"/>
    <property type="match status" value="1"/>
</dbReference>
<dbReference type="SMART" id="SM00388">
    <property type="entry name" value="HisKA"/>
    <property type="match status" value="1"/>
</dbReference>
<dbReference type="EMBL" id="JAUEDK010000055">
    <property type="protein sequence ID" value="MDN0077161.1"/>
    <property type="molecule type" value="Genomic_DNA"/>
</dbReference>
<dbReference type="InterPro" id="IPR036097">
    <property type="entry name" value="HisK_dim/P_sf"/>
</dbReference>
<dbReference type="PANTHER" id="PTHR43065">
    <property type="entry name" value="SENSOR HISTIDINE KINASE"/>
    <property type="match status" value="1"/>
</dbReference>
<comment type="catalytic activity">
    <reaction evidence="1">
        <text>ATP + protein L-histidine = ADP + protein N-phospho-L-histidine.</text>
        <dbReference type="EC" id="2.7.13.3"/>
    </reaction>
</comment>
<evidence type="ECO:0000256" key="5">
    <source>
        <dbReference type="ARBA" id="ARBA00022741"/>
    </source>
</evidence>
<dbReference type="PRINTS" id="PR00344">
    <property type="entry name" value="BCTRLSENSOR"/>
</dbReference>
<dbReference type="PANTHER" id="PTHR43065:SF10">
    <property type="entry name" value="PEROXIDE STRESS-ACTIVATED HISTIDINE KINASE MAK3"/>
    <property type="match status" value="1"/>
</dbReference>
<evidence type="ECO:0000259" key="10">
    <source>
        <dbReference type="PROSITE" id="PS50112"/>
    </source>
</evidence>
<dbReference type="Pfam" id="PF00512">
    <property type="entry name" value="HisKA"/>
    <property type="match status" value="1"/>
</dbReference>
<accession>A0ABT7XTN1</accession>
<sequence>MCDSLELVPVAIVTINEQGKIVFANSKAAELFGYCSDELSGSSISLLLPELPLTEVQTRDGSFSSAEMSSPPIQQMLVAKRSDGVEFFSEVTTRQCRLDGISVRLVVVTDRSERYEMHRNRQELAHLTRISALGELAGSLAHELNQPLTAILSNAQAAQRFLESDPINLSEIRETLKDIVTDNCRASEIIRKIRALVRKGVVELQPVDVGSVVHDVALLVHSDAIVRGIRVVLDIADNLPMVRGDKVQLQQVVLNLLLNAFEAMHDCPADDRVVKVQASSEANGTVQIVVRDRGHGLTVDKLDKIFKPFFTSKPHGLGLGLSISRTILTAHGGRIWAENNTDQGASFYITLPWEHPAGLNRSC</sequence>
<proteinExistence type="predicted"/>
<dbReference type="EC" id="2.7.13.3" evidence="2"/>
<keyword evidence="7 11" id="KW-0067">ATP-binding</keyword>
<evidence type="ECO:0000259" key="9">
    <source>
        <dbReference type="PROSITE" id="PS50109"/>
    </source>
</evidence>
<dbReference type="InterPro" id="IPR035965">
    <property type="entry name" value="PAS-like_dom_sf"/>
</dbReference>
<feature type="domain" description="PAS" evidence="10">
    <location>
        <begin position="1"/>
        <end position="50"/>
    </location>
</feature>
<dbReference type="Gene3D" id="1.10.287.130">
    <property type="match status" value="1"/>
</dbReference>